<proteinExistence type="predicted"/>
<evidence type="ECO:0000313" key="1">
    <source>
        <dbReference type="EMBL" id="GEX80070.1"/>
    </source>
</evidence>
<dbReference type="EMBL" id="BKCJ010130951">
    <property type="protein sequence ID" value="GEX80070.1"/>
    <property type="molecule type" value="Genomic_DNA"/>
</dbReference>
<gene>
    <name evidence="1" type="ORF">Tci_352045</name>
</gene>
<dbReference type="AlphaFoldDB" id="A0A699HB08"/>
<accession>A0A699HB08</accession>
<reference evidence="1" key="1">
    <citation type="journal article" date="2019" name="Sci. Rep.">
        <title>Draft genome of Tanacetum cinerariifolium, the natural source of mosquito coil.</title>
        <authorList>
            <person name="Yamashiro T."/>
            <person name="Shiraishi A."/>
            <person name="Satake H."/>
            <person name="Nakayama K."/>
        </authorList>
    </citation>
    <scope>NUCLEOTIDE SEQUENCE</scope>
</reference>
<protein>
    <submittedName>
        <fullName evidence="1">Uncharacterized protein</fullName>
    </submittedName>
</protein>
<organism evidence="1">
    <name type="scientific">Tanacetum cinerariifolium</name>
    <name type="common">Dalmatian daisy</name>
    <name type="synonym">Chrysanthemum cinerariifolium</name>
    <dbReference type="NCBI Taxonomy" id="118510"/>
    <lineage>
        <taxon>Eukaryota</taxon>
        <taxon>Viridiplantae</taxon>
        <taxon>Streptophyta</taxon>
        <taxon>Embryophyta</taxon>
        <taxon>Tracheophyta</taxon>
        <taxon>Spermatophyta</taxon>
        <taxon>Magnoliopsida</taxon>
        <taxon>eudicotyledons</taxon>
        <taxon>Gunneridae</taxon>
        <taxon>Pentapetalae</taxon>
        <taxon>asterids</taxon>
        <taxon>campanulids</taxon>
        <taxon>Asterales</taxon>
        <taxon>Asteraceae</taxon>
        <taxon>Asteroideae</taxon>
        <taxon>Anthemideae</taxon>
        <taxon>Anthemidinae</taxon>
        <taxon>Tanacetum</taxon>
    </lineage>
</organism>
<sequence>MAFLPRLEEIAIGVKSTMMADQVLVFMERKVDKDLKFDEKCREFCLNIADIVKDMTEVIGELERFSRLNDNLEAVETARVLKRVQ</sequence>
<name>A0A699HB08_TANCI</name>
<comment type="caution">
    <text evidence="1">The sequence shown here is derived from an EMBL/GenBank/DDBJ whole genome shotgun (WGS) entry which is preliminary data.</text>
</comment>